<dbReference type="InterPro" id="IPR019554">
    <property type="entry name" value="Soluble_ligand-bd"/>
</dbReference>
<evidence type="ECO:0000256" key="2">
    <source>
        <dbReference type="SAM" id="Phobius"/>
    </source>
</evidence>
<feature type="transmembrane region" description="Helical" evidence="2">
    <location>
        <begin position="245"/>
        <end position="264"/>
    </location>
</feature>
<reference evidence="7" key="1">
    <citation type="journal article" date="2019" name="Int. J. Syst. Evol. Microbiol.">
        <title>The Global Catalogue of Microorganisms (GCM) 10K type strain sequencing project: providing services to taxonomists for standard genome sequencing and annotation.</title>
        <authorList>
            <consortium name="The Broad Institute Genomics Platform"/>
            <consortium name="The Broad Institute Genome Sequencing Center for Infectious Disease"/>
            <person name="Wu L."/>
            <person name="Ma J."/>
        </authorList>
    </citation>
    <scope>NUCLEOTIDE SEQUENCE [LARGE SCALE GENOMIC DNA]</scope>
    <source>
        <strain evidence="7">JCM 17705</strain>
    </source>
</reference>
<dbReference type="RefSeq" id="WP_345212924.1">
    <property type="nucleotide sequence ID" value="NZ_BAABFT010000013.1"/>
</dbReference>
<organism evidence="6 7">
    <name type="scientific">Mucilaginibacter gynuensis</name>
    <dbReference type="NCBI Taxonomy" id="1302236"/>
    <lineage>
        <taxon>Bacteria</taxon>
        <taxon>Pseudomonadati</taxon>
        <taxon>Bacteroidota</taxon>
        <taxon>Sphingobacteriia</taxon>
        <taxon>Sphingobacteriales</taxon>
        <taxon>Sphingobacteriaceae</taxon>
        <taxon>Mucilaginibacter</taxon>
    </lineage>
</organism>
<dbReference type="PANTHER" id="PTHR33619:SF3">
    <property type="entry name" value="POLYSACCHARIDE EXPORT PROTEIN GFCE-RELATED"/>
    <property type="match status" value="1"/>
</dbReference>
<dbReference type="InterPro" id="IPR003715">
    <property type="entry name" value="Poly_export_N"/>
</dbReference>
<dbReference type="PANTHER" id="PTHR33619">
    <property type="entry name" value="POLYSACCHARIDE EXPORT PROTEIN GFCE-RELATED"/>
    <property type="match status" value="1"/>
</dbReference>
<dbReference type="InterPro" id="IPR049712">
    <property type="entry name" value="Poly_export"/>
</dbReference>
<evidence type="ECO:0000313" key="7">
    <source>
        <dbReference type="Proteomes" id="UP001500582"/>
    </source>
</evidence>
<proteinExistence type="predicted"/>
<dbReference type="Gene3D" id="3.10.560.10">
    <property type="entry name" value="Outer membrane lipoprotein wza domain like"/>
    <property type="match status" value="1"/>
</dbReference>
<protein>
    <recommendedName>
        <fullName evidence="8">Polysaccharide export outer membrane protein</fullName>
    </recommendedName>
</protein>
<evidence type="ECO:0008006" key="8">
    <source>
        <dbReference type="Google" id="ProtNLM"/>
    </source>
</evidence>
<keyword evidence="1 3" id="KW-0732">Signal</keyword>
<keyword evidence="2" id="KW-0472">Membrane</keyword>
<feature type="chain" id="PRO_5045987233" description="Polysaccharide export outer membrane protein" evidence="3">
    <location>
        <begin position="28"/>
        <end position="265"/>
    </location>
</feature>
<comment type="caution">
    <text evidence="6">The sequence shown here is derived from an EMBL/GenBank/DDBJ whole genome shotgun (WGS) entry which is preliminary data.</text>
</comment>
<accession>A0ABP8H2L2</accession>
<gene>
    <name evidence="6" type="ORF">GCM10023149_39760</name>
</gene>
<sequence length="265" mass="28586">MPIKKQFLTLLCLISMATVLFSSCSYKQNQVLFENPVGAAPVSNTGYEAPIYKIKPQDILQVRNLQNIKYIVEDVSSAATPSGGGSSSSANAQGQAYQVEEDGTVALPVIGRIPVAGLSRLEAAKKIEASYKEKLLKDPIIEVKIVNLKVTLFGEIKVPGNYPLIKDKTTLVDIIGEAGGLTDKANEKTIKIIRGGTSNPQTTVINLSDINSLTNPAIVLQNQDIVYVAQNKRAIRSEKLQNFSLIAQPALLLLNTALIILTLAK</sequence>
<dbReference type="Pfam" id="PF10531">
    <property type="entry name" value="SLBB"/>
    <property type="match status" value="1"/>
</dbReference>
<evidence type="ECO:0000256" key="3">
    <source>
        <dbReference type="SAM" id="SignalP"/>
    </source>
</evidence>
<evidence type="ECO:0000259" key="5">
    <source>
        <dbReference type="Pfam" id="PF10531"/>
    </source>
</evidence>
<feature type="signal peptide" evidence="3">
    <location>
        <begin position="1"/>
        <end position="27"/>
    </location>
</feature>
<keyword evidence="2" id="KW-1133">Transmembrane helix</keyword>
<evidence type="ECO:0000256" key="1">
    <source>
        <dbReference type="ARBA" id="ARBA00022729"/>
    </source>
</evidence>
<keyword evidence="2" id="KW-0812">Transmembrane</keyword>
<dbReference type="Proteomes" id="UP001500582">
    <property type="component" value="Unassembled WGS sequence"/>
</dbReference>
<feature type="domain" description="Soluble ligand binding" evidence="5">
    <location>
        <begin position="149"/>
        <end position="198"/>
    </location>
</feature>
<keyword evidence="7" id="KW-1185">Reference proteome</keyword>
<dbReference type="Pfam" id="PF02563">
    <property type="entry name" value="Poly_export"/>
    <property type="match status" value="1"/>
</dbReference>
<evidence type="ECO:0000259" key="4">
    <source>
        <dbReference type="Pfam" id="PF02563"/>
    </source>
</evidence>
<dbReference type="EMBL" id="BAABFT010000013">
    <property type="protein sequence ID" value="GAA4333170.1"/>
    <property type="molecule type" value="Genomic_DNA"/>
</dbReference>
<dbReference type="PROSITE" id="PS51257">
    <property type="entry name" value="PROKAR_LIPOPROTEIN"/>
    <property type="match status" value="1"/>
</dbReference>
<name>A0ABP8H2L2_9SPHI</name>
<evidence type="ECO:0000313" key="6">
    <source>
        <dbReference type="EMBL" id="GAA4333170.1"/>
    </source>
</evidence>
<feature type="domain" description="Polysaccharide export protein N-terminal" evidence="4">
    <location>
        <begin position="49"/>
        <end position="145"/>
    </location>
</feature>